<keyword evidence="2" id="KW-1185">Reference proteome</keyword>
<sequence>MLTHSLPCGISSNEGRRYRLPPNFPVRFHPSDAIEFGSDKKAMFRVKVLSTLPYDSARGGEVLQAA</sequence>
<dbReference type="Proteomes" id="UP000015105">
    <property type="component" value="Chromosome 2D"/>
</dbReference>
<evidence type="ECO:0000313" key="1">
    <source>
        <dbReference type="EnsemblPlants" id="AET2Gv20718600.21"/>
    </source>
</evidence>
<protein>
    <submittedName>
        <fullName evidence="1">Uncharacterized protein</fullName>
    </submittedName>
</protein>
<evidence type="ECO:0000313" key="2">
    <source>
        <dbReference type="Proteomes" id="UP000015105"/>
    </source>
</evidence>
<organism evidence="1 2">
    <name type="scientific">Aegilops tauschii subsp. strangulata</name>
    <name type="common">Goatgrass</name>
    <dbReference type="NCBI Taxonomy" id="200361"/>
    <lineage>
        <taxon>Eukaryota</taxon>
        <taxon>Viridiplantae</taxon>
        <taxon>Streptophyta</taxon>
        <taxon>Embryophyta</taxon>
        <taxon>Tracheophyta</taxon>
        <taxon>Spermatophyta</taxon>
        <taxon>Magnoliopsida</taxon>
        <taxon>Liliopsida</taxon>
        <taxon>Poales</taxon>
        <taxon>Poaceae</taxon>
        <taxon>BOP clade</taxon>
        <taxon>Pooideae</taxon>
        <taxon>Triticodae</taxon>
        <taxon>Triticeae</taxon>
        <taxon>Triticinae</taxon>
        <taxon>Aegilops</taxon>
    </lineage>
</organism>
<name>A0A453C356_AEGTS</name>
<dbReference type="Gramene" id="AET2Gv20718600.21">
    <property type="protein sequence ID" value="AET2Gv20718600.21"/>
    <property type="gene ID" value="AET2Gv20718600"/>
</dbReference>
<dbReference type="AlphaFoldDB" id="A0A453C356"/>
<dbReference type="EnsemblPlants" id="AET2Gv20718600.21">
    <property type="protein sequence ID" value="AET2Gv20718600.21"/>
    <property type="gene ID" value="AET2Gv20718600"/>
</dbReference>
<reference evidence="1" key="3">
    <citation type="journal article" date="2017" name="Nature">
        <title>Genome sequence of the progenitor of the wheat D genome Aegilops tauschii.</title>
        <authorList>
            <person name="Luo M.C."/>
            <person name="Gu Y.Q."/>
            <person name="Puiu D."/>
            <person name="Wang H."/>
            <person name="Twardziok S.O."/>
            <person name="Deal K.R."/>
            <person name="Huo N."/>
            <person name="Zhu T."/>
            <person name="Wang L."/>
            <person name="Wang Y."/>
            <person name="McGuire P.E."/>
            <person name="Liu S."/>
            <person name="Long H."/>
            <person name="Ramasamy R.K."/>
            <person name="Rodriguez J.C."/>
            <person name="Van S.L."/>
            <person name="Yuan L."/>
            <person name="Wang Z."/>
            <person name="Xia Z."/>
            <person name="Xiao L."/>
            <person name="Anderson O.D."/>
            <person name="Ouyang S."/>
            <person name="Liang Y."/>
            <person name="Zimin A.V."/>
            <person name="Pertea G."/>
            <person name="Qi P."/>
            <person name="Bennetzen J.L."/>
            <person name="Dai X."/>
            <person name="Dawson M.W."/>
            <person name="Muller H.G."/>
            <person name="Kugler K."/>
            <person name="Rivarola-Duarte L."/>
            <person name="Spannagl M."/>
            <person name="Mayer K.F.X."/>
            <person name="Lu F.H."/>
            <person name="Bevan M.W."/>
            <person name="Leroy P."/>
            <person name="Li P."/>
            <person name="You F.M."/>
            <person name="Sun Q."/>
            <person name="Liu Z."/>
            <person name="Lyons E."/>
            <person name="Wicker T."/>
            <person name="Salzberg S.L."/>
            <person name="Devos K.M."/>
            <person name="Dvorak J."/>
        </authorList>
    </citation>
    <scope>NUCLEOTIDE SEQUENCE [LARGE SCALE GENOMIC DNA]</scope>
    <source>
        <strain evidence="1">cv. AL8/78</strain>
    </source>
</reference>
<reference evidence="2" key="1">
    <citation type="journal article" date="2014" name="Science">
        <title>Ancient hybridizations among the ancestral genomes of bread wheat.</title>
        <authorList>
            <consortium name="International Wheat Genome Sequencing Consortium,"/>
            <person name="Marcussen T."/>
            <person name="Sandve S.R."/>
            <person name="Heier L."/>
            <person name="Spannagl M."/>
            <person name="Pfeifer M."/>
            <person name="Jakobsen K.S."/>
            <person name="Wulff B.B."/>
            <person name="Steuernagel B."/>
            <person name="Mayer K.F."/>
            <person name="Olsen O.A."/>
        </authorList>
    </citation>
    <scope>NUCLEOTIDE SEQUENCE [LARGE SCALE GENOMIC DNA]</scope>
    <source>
        <strain evidence="2">cv. AL8/78</strain>
    </source>
</reference>
<proteinExistence type="predicted"/>
<reference evidence="2" key="2">
    <citation type="journal article" date="2017" name="Nat. Plants">
        <title>The Aegilops tauschii genome reveals multiple impacts of transposons.</title>
        <authorList>
            <person name="Zhao G."/>
            <person name="Zou C."/>
            <person name="Li K."/>
            <person name="Wang K."/>
            <person name="Li T."/>
            <person name="Gao L."/>
            <person name="Zhang X."/>
            <person name="Wang H."/>
            <person name="Yang Z."/>
            <person name="Liu X."/>
            <person name="Jiang W."/>
            <person name="Mao L."/>
            <person name="Kong X."/>
            <person name="Jiao Y."/>
            <person name="Jia J."/>
        </authorList>
    </citation>
    <scope>NUCLEOTIDE SEQUENCE [LARGE SCALE GENOMIC DNA]</scope>
    <source>
        <strain evidence="2">cv. AL8/78</strain>
    </source>
</reference>
<reference evidence="1" key="4">
    <citation type="submission" date="2019-03" db="UniProtKB">
        <authorList>
            <consortium name="EnsemblPlants"/>
        </authorList>
    </citation>
    <scope>IDENTIFICATION</scope>
</reference>
<accession>A0A453C356</accession>
<reference evidence="1" key="5">
    <citation type="journal article" date="2021" name="G3 (Bethesda)">
        <title>Aegilops tauschii genome assembly Aet v5.0 features greater sequence contiguity and improved annotation.</title>
        <authorList>
            <person name="Wang L."/>
            <person name="Zhu T."/>
            <person name="Rodriguez J.C."/>
            <person name="Deal K.R."/>
            <person name="Dubcovsky J."/>
            <person name="McGuire P.E."/>
            <person name="Lux T."/>
            <person name="Spannagl M."/>
            <person name="Mayer K.F.X."/>
            <person name="Baldrich P."/>
            <person name="Meyers B.C."/>
            <person name="Huo N."/>
            <person name="Gu Y.Q."/>
            <person name="Zhou H."/>
            <person name="Devos K.M."/>
            <person name="Bennetzen J.L."/>
            <person name="Unver T."/>
            <person name="Budak H."/>
            <person name="Gulick P.J."/>
            <person name="Galiba G."/>
            <person name="Kalapos B."/>
            <person name="Nelson D.R."/>
            <person name="Li P."/>
            <person name="You F.M."/>
            <person name="Luo M.C."/>
            <person name="Dvorak J."/>
        </authorList>
    </citation>
    <scope>NUCLEOTIDE SEQUENCE [LARGE SCALE GENOMIC DNA]</scope>
    <source>
        <strain evidence="1">cv. AL8/78</strain>
    </source>
</reference>